<evidence type="ECO:0000313" key="7">
    <source>
        <dbReference type="EMBL" id="CAH1978861.1"/>
    </source>
</evidence>
<evidence type="ECO:0000256" key="3">
    <source>
        <dbReference type="ARBA" id="ARBA00022771"/>
    </source>
</evidence>
<dbReference type="SMART" id="SM00355">
    <property type="entry name" value="ZnF_C2H2"/>
    <property type="match status" value="9"/>
</dbReference>
<proteinExistence type="predicted"/>
<keyword evidence="8" id="KW-1185">Reference proteome</keyword>
<comment type="caution">
    <text evidence="7">The sequence shown here is derived from an EMBL/GenBank/DDBJ whole genome shotgun (WGS) entry which is preliminary data.</text>
</comment>
<evidence type="ECO:0000259" key="6">
    <source>
        <dbReference type="PROSITE" id="PS50157"/>
    </source>
</evidence>
<reference evidence="7" key="1">
    <citation type="submission" date="2022-03" db="EMBL/GenBank/DDBJ databases">
        <authorList>
            <person name="Sayadi A."/>
        </authorList>
    </citation>
    <scope>NUCLEOTIDE SEQUENCE</scope>
</reference>
<dbReference type="Gene3D" id="3.30.160.60">
    <property type="entry name" value="Classic Zinc Finger"/>
    <property type="match status" value="5"/>
</dbReference>
<dbReference type="FunFam" id="3.30.160.60:FF:000230">
    <property type="entry name" value="Zinc finger protein 148"/>
    <property type="match status" value="1"/>
</dbReference>
<feature type="domain" description="C2H2-type" evidence="6">
    <location>
        <begin position="128"/>
        <end position="152"/>
    </location>
</feature>
<dbReference type="EMBL" id="CAKOFQ010006875">
    <property type="protein sequence ID" value="CAH1978861.1"/>
    <property type="molecule type" value="Genomic_DNA"/>
</dbReference>
<accession>A0A9P0KW51</accession>
<dbReference type="OrthoDB" id="6077919at2759"/>
<protein>
    <recommendedName>
        <fullName evidence="6">C2H2-type domain-containing protein</fullName>
    </recommendedName>
</protein>
<dbReference type="SUPFAM" id="SSF57667">
    <property type="entry name" value="beta-beta-alpha zinc fingers"/>
    <property type="match status" value="4"/>
</dbReference>
<feature type="domain" description="C2H2-type" evidence="6">
    <location>
        <begin position="244"/>
        <end position="267"/>
    </location>
</feature>
<keyword evidence="4" id="KW-0862">Zinc</keyword>
<evidence type="ECO:0000256" key="5">
    <source>
        <dbReference type="PROSITE-ProRule" id="PRU00042"/>
    </source>
</evidence>
<dbReference type="PANTHER" id="PTHR24379:SF121">
    <property type="entry name" value="C2H2-TYPE DOMAIN-CONTAINING PROTEIN"/>
    <property type="match status" value="1"/>
</dbReference>
<dbReference type="Pfam" id="PF00096">
    <property type="entry name" value="zf-C2H2"/>
    <property type="match status" value="4"/>
</dbReference>
<dbReference type="PROSITE" id="PS50157">
    <property type="entry name" value="ZINC_FINGER_C2H2_2"/>
    <property type="match status" value="7"/>
</dbReference>
<feature type="domain" description="C2H2-type" evidence="6">
    <location>
        <begin position="210"/>
        <end position="236"/>
    </location>
</feature>
<dbReference type="GO" id="GO:0008270">
    <property type="term" value="F:zinc ion binding"/>
    <property type="evidence" value="ECO:0007669"/>
    <property type="project" value="UniProtKB-KW"/>
</dbReference>
<organism evidence="7 8">
    <name type="scientific">Acanthoscelides obtectus</name>
    <name type="common">Bean weevil</name>
    <name type="synonym">Bruchus obtectus</name>
    <dbReference type="NCBI Taxonomy" id="200917"/>
    <lineage>
        <taxon>Eukaryota</taxon>
        <taxon>Metazoa</taxon>
        <taxon>Ecdysozoa</taxon>
        <taxon>Arthropoda</taxon>
        <taxon>Hexapoda</taxon>
        <taxon>Insecta</taxon>
        <taxon>Pterygota</taxon>
        <taxon>Neoptera</taxon>
        <taxon>Endopterygota</taxon>
        <taxon>Coleoptera</taxon>
        <taxon>Polyphaga</taxon>
        <taxon>Cucujiformia</taxon>
        <taxon>Chrysomeloidea</taxon>
        <taxon>Chrysomelidae</taxon>
        <taxon>Bruchinae</taxon>
        <taxon>Bruchini</taxon>
        <taxon>Acanthoscelides</taxon>
    </lineage>
</organism>
<evidence type="ECO:0000256" key="2">
    <source>
        <dbReference type="ARBA" id="ARBA00022737"/>
    </source>
</evidence>
<dbReference type="Proteomes" id="UP001152888">
    <property type="component" value="Unassembled WGS sequence"/>
</dbReference>
<feature type="domain" description="C2H2-type" evidence="6">
    <location>
        <begin position="275"/>
        <end position="302"/>
    </location>
</feature>
<gene>
    <name evidence="7" type="ORF">ACAOBT_LOCUS13271</name>
</gene>
<keyword evidence="2" id="KW-0677">Repeat</keyword>
<dbReference type="InterPro" id="IPR036236">
    <property type="entry name" value="Znf_C2H2_sf"/>
</dbReference>
<feature type="domain" description="C2H2-type" evidence="6">
    <location>
        <begin position="101"/>
        <end position="128"/>
    </location>
</feature>
<evidence type="ECO:0000313" key="8">
    <source>
        <dbReference type="Proteomes" id="UP001152888"/>
    </source>
</evidence>
<dbReference type="PROSITE" id="PS00028">
    <property type="entry name" value="ZINC_FINGER_C2H2_1"/>
    <property type="match status" value="7"/>
</dbReference>
<dbReference type="FunFam" id="3.30.160.60:FF:000100">
    <property type="entry name" value="Zinc finger 45-like"/>
    <property type="match status" value="1"/>
</dbReference>
<name>A0A9P0KW51_ACAOB</name>
<feature type="domain" description="C2H2-type" evidence="6">
    <location>
        <begin position="182"/>
        <end position="209"/>
    </location>
</feature>
<dbReference type="InterPro" id="IPR013087">
    <property type="entry name" value="Znf_C2H2_type"/>
</dbReference>
<dbReference type="PANTHER" id="PTHR24379">
    <property type="entry name" value="KRAB AND ZINC FINGER DOMAIN-CONTAINING"/>
    <property type="match status" value="1"/>
</dbReference>
<keyword evidence="3 5" id="KW-0863">Zinc-finger</keyword>
<evidence type="ECO:0000256" key="4">
    <source>
        <dbReference type="ARBA" id="ARBA00022833"/>
    </source>
</evidence>
<keyword evidence="1" id="KW-0479">Metal-binding</keyword>
<evidence type="ECO:0000256" key="1">
    <source>
        <dbReference type="ARBA" id="ARBA00022723"/>
    </source>
</evidence>
<sequence length="354" mass="41752">MLRFRNVSDIFEEIVIDVIDDDNIYSLPATVDPDDYIVTLDAARSYPEHVEIIDIQEKQNKRRRSKKSPKRSVGAIELCDICGKLIPHSEISQHKADHENRRCDICKVQFTTDENLEKHQLEHSGENYQCECCSQTFNTPYKYSFHLYQHIGTYCCPVCEYNTKSRASVRGHIKRHQKAYDFHCSICGKGFVAKAMLQVHEEIHLDIKQYQCEFCNKKFAVKRYLDTHKKFNHKKEIFGVEQLYKCHVCRKEFSFEKSLIRHLSVIHKIGEDRTVQCPMCGKVIANNYNLKMHMRTHTGEKRYCCDTCGKAFTAYKYYKKHMLGHEKRKTVDDFGINDDIDISEMDIENLYKWE</sequence>
<feature type="domain" description="C2H2-type" evidence="6">
    <location>
        <begin position="303"/>
        <end position="330"/>
    </location>
</feature>
<dbReference type="AlphaFoldDB" id="A0A9P0KW51"/>